<protein>
    <submittedName>
        <fullName evidence="4">D-2-hydroxyacid dehydrogenase</fullName>
    </submittedName>
</protein>
<accession>A0AAE3DEJ7</accession>
<evidence type="ECO:0000256" key="1">
    <source>
        <dbReference type="ARBA" id="ARBA00023002"/>
    </source>
</evidence>
<name>A0AAE3DEJ7_9FIRM</name>
<dbReference type="SUPFAM" id="SSF51735">
    <property type="entry name" value="NAD(P)-binding Rossmann-fold domains"/>
    <property type="match status" value="1"/>
</dbReference>
<dbReference type="GO" id="GO:0016491">
    <property type="term" value="F:oxidoreductase activity"/>
    <property type="evidence" value="ECO:0007669"/>
    <property type="project" value="UniProtKB-KW"/>
</dbReference>
<comment type="caution">
    <text evidence="4">The sequence shown here is derived from an EMBL/GenBank/DDBJ whole genome shotgun (WGS) entry which is preliminary data.</text>
</comment>
<proteinExistence type="predicted"/>
<organism evidence="4 5">
    <name type="scientific">Brotocaccenecus cirricatena</name>
    <dbReference type="NCBI Taxonomy" id="3064195"/>
    <lineage>
        <taxon>Bacteria</taxon>
        <taxon>Bacillati</taxon>
        <taxon>Bacillota</taxon>
        <taxon>Clostridia</taxon>
        <taxon>Eubacteriales</taxon>
        <taxon>Oscillospiraceae</taxon>
        <taxon>Brotocaccenecus</taxon>
    </lineage>
</organism>
<dbReference type="Gene3D" id="3.40.50.720">
    <property type="entry name" value="NAD(P)-binding Rossmann-like Domain"/>
    <property type="match status" value="2"/>
</dbReference>
<sequence>MRKIAVMEDFLTPERRKKVLDTAEKCGFAVDFYGRGAAPAQGLEQYEIIYGWCNPQDLKRATGLKWYCCGFAGVDQLSDDSLYASPDVVLSNSSGAYGLTISEHILMVTLMLLRRMPEFQDIVRRREWVSELPMRSIYGSRITVLGAGDIGTNFARRAKALGAGHICGVSRSGRNPDPAYDRMLPQEQLDQVLPETEILVMALPSVADTVGILSRERIALLPRDAIVVNVGRGTAIDQEALMEALNAGRIAGAALDVVVPEPLPREHPLWSTRNLLLTPHISGNMSLGYTCDINVDMFCRDLENYAAGRPLEHRVDRKRGY</sequence>
<keyword evidence="1" id="KW-0560">Oxidoreductase</keyword>
<dbReference type="EMBL" id="JAJEPW010000022">
    <property type="protein sequence ID" value="MCC2129620.1"/>
    <property type="molecule type" value="Genomic_DNA"/>
</dbReference>
<keyword evidence="2" id="KW-0520">NAD</keyword>
<dbReference type="CDD" id="cd05300">
    <property type="entry name" value="2-Hacid_dh_1"/>
    <property type="match status" value="1"/>
</dbReference>
<gene>
    <name evidence="4" type="ORF">LKD37_08845</name>
</gene>
<dbReference type="PANTHER" id="PTHR43333">
    <property type="entry name" value="2-HACID_DH_C DOMAIN-CONTAINING PROTEIN"/>
    <property type="match status" value="1"/>
</dbReference>
<dbReference type="InterPro" id="IPR036291">
    <property type="entry name" value="NAD(P)-bd_dom_sf"/>
</dbReference>
<dbReference type="PANTHER" id="PTHR43333:SF1">
    <property type="entry name" value="D-ISOMER SPECIFIC 2-HYDROXYACID DEHYDROGENASE NAD-BINDING DOMAIN-CONTAINING PROTEIN"/>
    <property type="match status" value="1"/>
</dbReference>
<dbReference type="InterPro" id="IPR006140">
    <property type="entry name" value="D-isomer_DH_NAD-bd"/>
</dbReference>
<feature type="domain" description="D-isomer specific 2-hydroxyacid dehydrogenase NAD-binding" evidence="3">
    <location>
        <begin position="107"/>
        <end position="282"/>
    </location>
</feature>
<dbReference type="GO" id="GO:0051287">
    <property type="term" value="F:NAD binding"/>
    <property type="evidence" value="ECO:0007669"/>
    <property type="project" value="InterPro"/>
</dbReference>
<dbReference type="Pfam" id="PF02826">
    <property type="entry name" value="2-Hacid_dh_C"/>
    <property type="match status" value="1"/>
</dbReference>
<dbReference type="AlphaFoldDB" id="A0AAE3DEJ7"/>
<dbReference type="RefSeq" id="WP_302928896.1">
    <property type="nucleotide sequence ID" value="NZ_JAJEPW010000022.1"/>
</dbReference>
<evidence type="ECO:0000313" key="5">
    <source>
        <dbReference type="Proteomes" id="UP001199319"/>
    </source>
</evidence>
<evidence type="ECO:0000259" key="3">
    <source>
        <dbReference type="Pfam" id="PF02826"/>
    </source>
</evidence>
<keyword evidence="5" id="KW-1185">Reference proteome</keyword>
<evidence type="ECO:0000313" key="4">
    <source>
        <dbReference type="EMBL" id="MCC2129620.1"/>
    </source>
</evidence>
<dbReference type="SUPFAM" id="SSF52283">
    <property type="entry name" value="Formate/glycerate dehydrogenase catalytic domain-like"/>
    <property type="match status" value="1"/>
</dbReference>
<dbReference type="Proteomes" id="UP001199319">
    <property type="component" value="Unassembled WGS sequence"/>
</dbReference>
<reference evidence="4" key="1">
    <citation type="submission" date="2021-10" db="EMBL/GenBank/DDBJ databases">
        <title>Anaerobic single-cell dispensing facilitates the cultivation of human gut bacteria.</title>
        <authorList>
            <person name="Afrizal A."/>
        </authorList>
    </citation>
    <scope>NUCLEOTIDE SEQUENCE</scope>
    <source>
        <strain evidence="4">CLA-AA-H272</strain>
    </source>
</reference>
<evidence type="ECO:0000256" key="2">
    <source>
        <dbReference type="ARBA" id="ARBA00023027"/>
    </source>
</evidence>